<organism evidence="1 2">
    <name type="scientific">Paramuricea clavata</name>
    <name type="common">Red gorgonian</name>
    <name type="synonym">Violescent sea-whip</name>
    <dbReference type="NCBI Taxonomy" id="317549"/>
    <lineage>
        <taxon>Eukaryota</taxon>
        <taxon>Metazoa</taxon>
        <taxon>Cnidaria</taxon>
        <taxon>Anthozoa</taxon>
        <taxon>Octocorallia</taxon>
        <taxon>Malacalcyonacea</taxon>
        <taxon>Plexauridae</taxon>
        <taxon>Paramuricea</taxon>
    </lineage>
</organism>
<proteinExistence type="predicted"/>
<evidence type="ECO:0000313" key="2">
    <source>
        <dbReference type="Proteomes" id="UP001152795"/>
    </source>
</evidence>
<keyword evidence="2" id="KW-1185">Reference proteome</keyword>
<reference evidence="1" key="1">
    <citation type="submission" date="2020-04" db="EMBL/GenBank/DDBJ databases">
        <authorList>
            <person name="Alioto T."/>
            <person name="Alioto T."/>
            <person name="Gomez Garrido J."/>
        </authorList>
    </citation>
    <scope>NUCLEOTIDE SEQUENCE</scope>
    <source>
        <strain evidence="1">A484AB</strain>
    </source>
</reference>
<gene>
    <name evidence="1" type="ORF">PACLA_8A077136</name>
</gene>
<accession>A0A7D9DQ85</accession>
<protein>
    <submittedName>
        <fullName evidence="1">Uncharacterized protein</fullName>
    </submittedName>
</protein>
<name>A0A7D9DQ85_PARCT</name>
<evidence type="ECO:0000313" key="1">
    <source>
        <dbReference type="EMBL" id="CAB3991595.1"/>
    </source>
</evidence>
<dbReference type="OrthoDB" id="5975756at2759"/>
<dbReference type="EMBL" id="CACRXK020001883">
    <property type="protein sequence ID" value="CAB3991595.1"/>
    <property type="molecule type" value="Genomic_DNA"/>
</dbReference>
<comment type="caution">
    <text evidence="1">The sequence shown here is derived from an EMBL/GenBank/DDBJ whole genome shotgun (WGS) entry which is preliminary data.</text>
</comment>
<dbReference type="Proteomes" id="UP001152795">
    <property type="component" value="Unassembled WGS sequence"/>
</dbReference>
<sequence>MKDQTEKVLEEIEKSGSNNLPVNFLKLSVTQKLWDIVFAMDSRKKTATRQKYITQHLTVINEYRSLDELLSGWKAVLASYSFHTEGRLLSQKIISAVYEKICEFRSISALP</sequence>
<dbReference type="AlphaFoldDB" id="A0A7D9DQ85"/>